<evidence type="ECO:0000256" key="1">
    <source>
        <dbReference type="SAM" id="SignalP"/>
    </source>
</evidence>
<gene>
    <name evidence="2" type="ORF">WKV53_16035</name>
</gene>
<feature type="signal peptide" evidence="1">
    <location>
        <begin position="1"/>
        <end position="21"/>
    </location>
</feature>
<comment type="caution">
    <text evidence="2">The sequence shown here is derived from an EMBL/GenBank/DDBJ whole genome shotgun (WGS) entry which is preliminary data.</text>
</comment>
<feature type="chain" id="PRO_5045058773" evidence="1">
    <location>
        <begin position="22"/>
        <end position="354"/>
    </location>
</feature>
<sequence>MKKLPFIISAAMGLLSSPLMAATTGSTFTNYIRQVQIEPSKPQSQWVQWDMQNIAASGESLSPLVINPGGARFELWTVKGTTPPVSYLLDTRYVSTYTPIAGVTITSQDPYATIPRTRADKPFTVKVTVQGLIADAGAPDGAKSVTLLQHMQSYGTAGTGVGIDRTQATLLGTQSLTQNATTTPYTYTFTTNSIPGADRSKVRGEQRYSVFSVADYQAPASQLASQFVQIWPVPNGSITGVTSGQMVRFQMPTLTFSVTDVYPGSNIIAQAYKGPAVLNTTGITIPGGGKNYPSETVPVNHLYSVSTFKNVFDSDGQWTIELLSDSPFGLERLAYVTFMLDRTIQMNGSVTTVD</sequence>
<protein>
    <submittedName>
        <fullName evidence="2">Uncharacterized protein</fullName>
    </submittedName>
</protein>
<proteinExistence type="predicted"/>
<accession>A0ABU9AXB8</accession>
<dbReference type="RefSeq" id="WP_341405785.1">
    <property type="nucleotide sequence ID" value="NZ_JBBUKT010000006.1"/>
</dbReference>
<dbReference type="Proteomes" id="UP001371305">
    <property type="component" value="Unassembled WGS sequence"/>
</dbReference>
<organism evidence="2 3">
    <name type="scientific">Luteolibacter soli</name>
    <dbReference type="NCBI Taxonomy" id="3135280"/>
    <lineage>
        <taxon>Bacteria</taxon>
        <taxon>Pseudomonadati</taxon>
        <taxon>Verrucomicrobiota</taxon>
        <taxon>Verrucomicrobiia</taxon>
        <taxon>Verrucomicrobiales</taxon>
        <taxon>Verrucomicrobiaceae</taxon>
        <taxon>Luteolibacter</taxon>
    </lineage>
</organism>
<keyword evidence="3" id="KW-1185">Reference proteome</keyword>
<evidence type="ECO:0000313" key="3">
    <source>
        <dbReference type="Proteomes" id="UP001371305"/>
    </source>
</evidence>
<keyword evidence="1" id="KW-0732">Signal</keyword>
<name>A0ABU9AXB8_9BACT</name>
<dbReference type="EMBL" id="JBBUKT010000006">
    <property type="protein sequence ID" value="MEK7952025.1"/>
    <property type="molecule type" value="Genomic_DNA"/>
</dbReference>
<evidence type="ECO:0000313" key="2">
    <source>
        <dbReference type="EMBL" id="MEK7952025.1"/>
    </source>
</evidence>
<reference evidence="2 3" key="1">
    <citation type="submission" date="2024-04" db="EMBL/GenBank/DDBJ databases">
        <title>Luteolibacter sp. isolated from soil.</title>
        <authorList>
            <person name="An J."/>
        </authorList>
    </citation>
    <scope>NUCLEOTIDE SEQUENCE [LARGE SCALE GENOMIC DNA]</scope>
    <source>
        <strain evidence="2 3">Y139</strain>
    </source>
</reference>